<dbReference type="PANTHER" id="PTHR43547:SF2">
    <property type="entry name" value="HYBRID SIGNAL TRANSDUCTION HISTIDINE KINASE C"/>
    <property type="match status" value="1"/>
</dbReference>
<dbReference type="InterPro" id="IPR011006">
    <property type="entry name" value="CheY-like_superfamily"/>
</dbReference>
<feature type="modified residue" description="4-aspartylphosphate" evidence="4">
    <location>
        <position position="358"/>
    </location>
</feature>
<organism evidence="6 7">
    <name type="scientific">Bacteroides faecis</name>
    <dbReference type="NCBI Taxonomy" id="674529"/>
    <lineage>
        <taxon>Bacteria</taxon>
        <taxon>Pseudomonadati</taxon>
        <taxon>Bacteroidota</taxon>
        <taxon>Bacteroidia</taxon>
        <taxon>Bacteroidales</taxon>
        <taxon>Bacteroidaceae</taxon>
        <taxon>Bacteroides</taxon>
    </lineage>
</organism>
<evidence type="ECO:0000256" key="5">
    <source>
        <dbReference type="SAM" id="Phobius"/>
    </source>
</evidence>
<gene>
    <name evidence="6" type="primary">glnG</name>
    <name evidence="6" type="ORF">ERS852461_02470</name>
</gene>
<accession>A0A174MS38</accession>
<dbReference type="GO" id="GO:0000155">
    <property type="term" value="F:phosphorelay sensor kinase activity"/>
    <property type="evidence" value="ECO:0007669"/>
    <property type="project" value="TreeGrafter"/>
</dbReference>
<dbReference type="Proteomes" id="UP000095606">
    <property type="component" value="Unassembled WGS sequence"/>
</dbReference>
<dbReference type="Pfam" id="PF00072">
    <property type="entry name" value="Response_reg"/>
    <property type="match status" value="1"/>
</dbReference>
<dbReference type="PROSITE" id="PS01124">
    <property type="entry name" value="HTH_ARAC_FAMILY_2"/>
    <property type="match status" value="1"/>
</dbReference>
<dbReference type="SMART" id="SM00342">
    <property type="entry name" value="HTH_ARAC"/>
    <property type="match status" value="1"/>
</dbReference>
<evidence type="ECO:0000256" key="2">
    <source>
        <dbReference type="ARBA" id="ARBA00023015"/>
    </source>
</evidence>
<proteinExistence type="predicted"/>
<dbReference type="CDD" id="cd00156">
    <property type="entry name" value="REC"/>
    <property type="match status" value="1"/>
</dbReference>
<dbReference type="InterPro" id="IPR001789">
    <property type="entry name" value="Sig_transdc_resp-reg_receiver"/>
</dbReference>
<evidence type="ECO:0000256" key="4">
    <source>
        <dbReference type="PROSITE-ProRule" id="PRU00169"/>
    </source>
</evidence>
<keyword evidence="5" id="KW-0472">Membrane</keyword>
<dbReference type="SMART" id="SM00448">
    <property type="entry name" value="REC"/>
    <property type="match status" value="1"/>
</dbReference>
<dbReference type="Gene3D" id="1.10.10.60">
    <property type="entry name" value="Homeodomain-like"/>
    <property type="match status" value="1"/>
</dbReference>
<name>A0A3E5GE38_9BACE</name>
<dbReference type="Pfam" id="PF12833">
    <property type="entry name" value="HTH_18"/>
    <property type="match status" value="1"/>
</dbReference>
<dbReference type="SUPFAM" id="SSF52172">
    <property type="entry name" value="CheY-like"/>
    <property type="match status" value="1"/>
</dbReference>
<keyword evidence="5" id="KW-0812">Transmembrane</keyword>
<dbReference type="SUPFAM" id="SSF55874">
    <property type="entry name" value="ATPase domain of HSP90 chaperone/DNA topoisomerase II/histidine kinase"/>
    <property type="match status" value="1"/>
</dbReference>
<dbReference type="InterPro" id="IPR018060">
    <property type="entry name" value="HTH_AraC"/>
</dbReference>
<accession>A0A3E5GE38</accession>
<keyword evidence="3" id="KW-0804">Transcription</keyword>
<dbReference type="EMBL" id="CZAE01000011">
    <property type="protein sequence ID" value="CUP39242.1"/>
    <property type="molecule type" value="Genomic_DNA"/>
</dbReference>
<dbReference type="GeneID" id="69590993"/>
<sequence length="569" mass="65687">MKYLIITSLSASIFTTITTQNELFSILFSVAGVFLLYWFVFHTSTMKKEIAFLKEENQYFIDSFQNIRTPVTSLHTPLKSACNNDCPDSIKKDLSLAIRNIDCLNEHLARLMDMKQLFIYSKRMNFAEYELGNFLNSRISSLQDHATSKQVKLEIRTEFKYASVWIDKSKISPVIEKFIKNVIDHSEPSKNITLSASLCNKYWEISTTHTESSNLMKCYKCSTKHLLKQKTESRYHFAKSTLCKRLIELCNGEILVNHSCQTIALRFPVKCLCENASGHTFVHIEKNVEEEKTDALFHKGTQKRSSSRPVVVLADSNDDFRFYLETCLSEKYIVRSFNNGQEALACIKKEHPDLLICDTVLHGMGGDELSSRLKTSKETSIIPVILYGSHIDVDQRNKREASLADTFMHTPFHVEDLKIEISVLIRNSRLLRKAFLHKVFGEQFLKVQSAETGMETLEDVRKSLIDEAKDYVLERIEKEDLTIDEIASHLGMSRTKFYNKWKSLTGEAPNVFIEAIRMEKAHELLESGKYPVSIIPEMIGLKDLKNFRNRYKEYFGITPRESIRKKYSE</sequence>
<dbReference type="RefSeq" id="WP_055269609.1">
    <property type="nucleotide sequence ID" value="NZ_CABMFH010000008.1"/>
</dbReference>
<reference evidence="6 7" key="1">
    <citation type="submission" date="2015-09" db="EMBL/GenBank/DDBJ databases">
        <authorList>
            <consortium name="Pathogen Informatics"/>
        </authorList>
    </citation>
    <scope>NUCLEOTIDE SEQUENCE [LARGE SCALE GENOMIC DNA]</scope>
    <source>
        <strain evidence="6 7">2789STDY5834846</strain>
    </source>
</reference>
<dbReference type="AlphaFoldDB" id="A0A3E5GE38"/>
<evidence type="ECO:0000313" key="7">
    <source>
        <dbReference type="Proteomes" id="UP000095606"/>
    </source>
</evidence>
<keyword evidence="2" id="KW-0805">Transcription regulation</keyword>
<dbReference type="Gene3D" id="3.30.565.10">
    <property type="entry name" value="Histidine kinase-like ATPase, C-terminal domain"/>
    <property type="match status" value="1"/>
</dbReference>
<dbReference type="InterPro" id="IPR009057">
    <property type="entry name" value="Homeodomain-like_sf"/>
</dbReference>
<dbReference type="PANTHER" id="PTHR43547">
    <property type="entry name" value="TWO-COMPONENT HISTIDINE KINASE"/>
    <property type="match status" value="1"/>
</dbReference>
<evidence type="ECO:0000256" key="3">
    <source>
        <dbReference type="ARBA" id="ARBA00023163"/>
    </source>
</evidence>
<feature type="transmembrane region" description="Helical" evidence="5">
    <location>
        <begin position="23"/>
        <end position="41"/>
    </location>
</feature>
<dbReference type="PROSITE" id="PS50110">
    <property type="entry name" value="RESPONSE_REGULATORY"/>
    <property type="match status" value="1"/>
</dbReference>
<protein>
    <submittedName>
        <fullName evidence="6">Two-component system response regulator</fullName>
    </submittedName>
</protein>
<dbReference type="GO" id="GO:0003700">
    <property type="term" value="F:DNA-binding transcription factor activity"/>
    <property type="evidence" value="ECO:0007669"/>
    <property type="project" value="InterPro"/>
</dbReference>
<dbReference type="Gene3D" id="3.40.50.2300">
    <property type="match status" value="1"/>
</dbReference>
<dbReference type="SUPFAM" id="SSF46689">
    <property type="entry name" value="Homeodomain-like"/>
    <property type="match status" value="1"/>
</dbReference>
<evidence type="ECO:0000256" key="1">
    <source>
        <dbReference type="ARBA" id="ARBA00022553"/>
    </source>
</evidence>
<dbReference type="InterPro" id="IPR036890">
    <property type="entry name" value="HATPase_C_sf"/>
</dbReference>
<keyword evidence="5" id="KW-1133">Transmembrane helix</keyword>
<keyword evidence="1 4" id="KW-0597">Phosphoprotein</keyword>
<evidence type="ECO:0000313" key="6">
    <source>
        <dbReference type="EMBL" id="CUP39242.1"/>
    </source>
</evidence>
<dbReference type="GO" id="GO:0043565">
    <property type="term" value="F:sequence-specific DNA binding"/>
    <property type="evidence" value="ECO:0007669"/>
    <property type="project" value="InterPro"/>
</dbReference>